<accession>A0A5N0V4C5</accession>
<sequence>MARRIPRVLIAAALAIAAGLRVALKTRTSPKPIEFSPEPGSRPELAAEIPRLRVLAWRAVAVAVLWLLPISGGALGLNRLSATAQHLLDTGTKVTATVMSAAQPPKGQWSIVVRYEGGGVERTATVLLSDKRKVGPQITVLVDPADPGHVRTPEDDNVDDNLRALFIGAMIAGAVGVACSAMAVRGWSRRYAAVMRTGWRSASVAVHKAPRTSTTITACFPEGETLQLRETPSTHNSPRKPRHAWIGGHGTAIVVLYGRDDKRPLPVPARPAKQPGRAKGAGLG</sequence>
<evidence type="ECO:0000313" key="3">
    <source>
        <dbReference type="EMBL" id="KAA9158767.1"/>
    </source>
</evidence>
<feature type="transmembrane region" description="Helical" evidence="2">
    <location>
        <begin position="164"/>
        <end position="187"/>
    </location>
</feature>
<keyword evidence="2" id="KW-0812">Transmembrane</keyword>
<evidence type="ECO:0000313" key="4">
    <source>
        <dbReference type="Proteomes" id="UP000319769"/>
    </source>
</evidence>
<evidence type="ECO:0000256" key="1">
    <source>
        <dbReference type="SAM" id="MobiDB-lite"/>
    </source>
</evidence>
<comment type="caution">
    <text evidence="3">The sequence shown here is derived from an EMBL/GenBank/DDBJ whole genome shotgun (WGS) entry which is preliminary data.</text>
</comment>
<keyword evidence="4" id="KW-1185">Reference proteome</keyword>
<proteinExistence type="predicted"/>
<evidence type="ECO:0008006" key="5">
    <source>
        <dbReference type="Google" id="ProtNLM"/>
    </source>
</evidence>
<dbReference type="Proteomes" id="UP000319769">
    <property type="component" value="Unassembled WGS sequence"/>
</dbReference>
<gene>
    <name evidence="3" type="ORF">FPZ12_022175</name>
</gene>
<feature type="region of interest" description="Disordered" evidence="1">
    <location>
        <begin position="264"/>
        <end position="284"/>
    </location>
</feature>
<dbReference type="OrthoDB" id="3617184at2"/>
<evidence type="ECO:0000256" key="2">
    <source>
        <dbReference type="SAM" id="Phobius"/>
    </source>
</evidence>
<dbReference type="RefSeq" id="WP_144752233.1">
    <property type="nucleotide sequence ID" value="NZ_VMNW02000033.1"/>
</dbReference>
<name>A0A5N0V4C5_9PSEU</name>
<reference evidence="3" key="1">
    <citation type="submission" date="2019-09" db="EMBL/GenBank/DDBJ databases">
        <authorList>
            <person name="Teo W.F.A."/>
            <person name="Duangmal K."/>
        </authorList>
    </citation>
    <scope>NUCLEOTIDE SEQUENCE [LARGE SCALE GENOMIC DNA]</scope>
    <source>
        <strain evidence="3">K81G1</strain>
    </source>
</reference>
<protein>
    <recommendedName>
        <fullName evidence="5">DUF3592 domain-containing protein</fullName>
    </recommendedName>
</protein>
<keyword evidence="2" id="KW-1133">Transmembrane helix</keyword>
<dbReference type="EMBL" id="VMNW02000033">
    <property type="protein sequence ID" value="KAA9158767.1"/>
    <property type="molecule type" value="Genomic_DNA"/>
</dbReference>
<keyword evidence="2" id="KW-0472">Membrane</keyword>
<organism evidence="3 4">
    <name type="scientific">Amycolatopsis acidicola</name>
    <dbReference type="NCBI Taxonomy" id="2596893"/>
    <lineage>
        <taxon>Bacteria</taxon>
        <taxon>Bacillati</taxon>
        <taxon>Actinomycetota</taxon>
        <taxon>Actinomycetes</taxon>
        <taxon>Pseudonocardiales</taxon>
        <taxon>Pseudonocardiaceae</taxon>
        <taxon>Amycolatopsis</taxon>
    </lineage>
</organism>
<dbReference type="AlphaFoldDB" id="A0A5N0V4C5"/>